<dbReference type="AlphaFoldDB" id="A0A0A2K6X8"/>
<feature type="compositionally biased region" description="Low complexity" evidence="1">
    <location>
        <begin position="171"/>
        <end position="187"/>
    </location>
</feature>
<evidence type="ECO:0000313" key="2">
    <source>
        <dbReference type="EMBL" id="KGO63594.1"/>
    </source>
</evidence>
<protein>
    <submittedName>
        <fullName evidence="2">Uncharacterized protein</fullName>
    </submittedName>
</protein>
<keyword evidence="3" id="KW-1185">Reference proteome</keyword>
<accession>A0A0A2K6X8</accession>
<feature type="region of interest" description="Disordered" evidence="1">
    <location>
        <begin position="171"/>
        <end position="206"/>
    </location>
</feature>
<proteinExistence type="predicted"/>
<dbReference type="HOGENOM" id="CLU_045996_0_0_1"/>
<reference evidence="2 3" key="1">
    <citation type="journal article" date="2015" name="Mol. Plant Microbe Interact.">
        <title>Genome, transcriptome, and functional analyses of Penicillium expansum provide new insights into secondary metabolism and pathogenicity.</title>
        <authorList>
            <person name="Ballester A.R."/>
            <person name="Marcet-Houben M."/>
            <person name="Levin E."/>
            <person name="Sela N."/>
            <person name="Selma-Lazaro C."/>
            <person name="Carmona L."/>
            <person name="Wisniewski M."/>
            <person name="Droby S."/>
            <person name="Gonzalez-Candelas L."/>
            <person name="Gabaldon T."/>
        </authorList>
    </citation>
    <scope>NUCLEOTIDE SEQUENCE [LARGE SCALE GENOMIC DNA]</scope>
    <source>
        <strain evidence="2 3">PHI-1</strain>
    </source>
</reference>
<comment type="caution">
    <text evidence="2">The sequence shown here is derived from an EMBL/GenBank/DDBJ whole genome shotgun (WGS) entry which is preliminary data.</text>
</comment>
<gene>
    <name evidence="2" type="ORF">PITC_049760</name>
</gene>
<dbReference type="Proteomes" id="UP000030104">
    <property type="component" value="Unassembled WGS sequence"/>
</dbReference>
<organism evidence="2 3">
    <name type="scientific">Penicillium italicum</name>
    <name type="common">Blue mold</name>
    <dbReference type="NCBI Taxonomy" id="40296"/>
    <lineage>
        <taxon>Eukaryota</taxon>
        <taxon>Fungi</taxon>
        <taxon>Dikarya</taxon>
        <taxon>Ascomycota</taxon>
        <taxon>Pezizomycotina</taxon>
        <taxon>Eurotiomycetes</taxon>
        <taxon>Eurotiomycetidae</taxon>
        <taxon>Eurotiales</taxon>
        <taxon>Aspergillaceae</taxon>
        <taxon>Penicillium</taxon>
    </lineage>
</organism>
<sequence length="310" mass="35964">MNIVSCIQRCLQSPLGQRQYPNNFDFPTWTEEQRMVLAFWRVIFYNELTKEAIKGSLPWPAEDIERLFSENRRRFRDGPIKSWQPLTALLYIEDIASAGKSSKEVEGDLKSFQVPPLPKEAEFACKCQPAPSWRAITQGWELGEKPRGRPWWLEHDVDPEPLRGVVRYFGSSDSDSSSESGYGFGDDYLPEEEESSSASDSSSNNSERIRGAGCILYDPYIQDFGPTSTGVNESWDLEMEPLGQQFWREMIEDPDAGPAMNISFMEYVRYGFAIWEEQRMVDLGLWSKDYIEMSVYYRKWYQFLETEENS</sequence>
<evidence type="ECO:0000313" key="3">
    <source>
        <dbReference type="Proteomes" id="UP000030104"/>
    </source>
</evidence>
<name>A0A0A2K6X8_PENIT</name>
<dbReference type="EMBL" id="JQGA01001632">
    <property type="protein sequence ID" value="KGO63594.1"/>
    <property type="molecule type" value="Genomic_DNA"/>
</dbReference>
<dbReference type="OMA" id="WTCQPPP"/>
<feature type="compositionally biased region" description="Low complexity" evidence="1">
    <location>
        <begin position="196"/>
        <end position="206"/>
    </location>
</feature>
<evidence type="ECO:0000256" key="1">
    <source>
        <dbReference type="SAM" id="MobiDB-lite"/>
    </source>
</evidence>
<dbReference type="OrthoDB" id="4358152at2759"/>
<dbReference type="STRING" id="40296.A0A0A2K6X8"/>